<dbReference type="AlphaFoldDB" id="A0A9X0D3Q5"/>
<feature type="compositionally biased region" description="Basic and acidic residues" evidence="2">
    <location>
        <begin position="865"/>
        <end position="876"/>
    </location>
</feature>
<dbReference type="PROSITE" id="PS50082">
    <property type="entry name" value="WD_REPEATS_2"/>
    <property type="match status" value="2"/>
</dbReference>
<dbReference type="Proteomes" id="UP001163046">
    <property type="component" value="Unassembled WGS sequence"/>
</dbReference>
<proteinExistence type="predicted"/>
<dbReference type="Gene3D" id="2.130.10.10">
    <property type="entry name" value="YVTN repeat-like/Quinoprotein amine dehydrogenase"/>
    <property type="match status" value="2"/>
</dbReference>
<feature type="compositionally biased region" description="Acidic residues" evidence="2">
    <location>
        <begin position="616"/>
        <end position="633"/>
    </location>
</feature>
<dbReference type="InterPro" id="IPR015943">
    <property type="entry name" value="WD40/YVTN_repeat-like_dom_sf"/>
</dbReference>
<feature type="repeat" description="WD" evidence="1">
    <location>
        <begin position="1069"/>
        <end position="1110"/>
    </location>
</feature>
<feature type="region of interest" description="Disordered" evidence="2">
    <location>
        <begin position="133"/>
        <end position="163"/>
    </location>
</feature>
<dbReference type="SMART" id="SM00320">
    <property type="entry name" value="WD40"/>
    <property type="match status" value="5"/>
</dbReference>
<dbReference type="EMBL" id="MU825881">
    <property type="protein sequence ID" value="KAJ7385421.1"/>
    <property type="molecule type" value="Genomic_DNA"/>
</dbReference>
<feature type="region of interest" description="Disordered" evidence="2">
    <location>
        <begin position="1"/>
        <end position="103"/>
    </location>
</feature>
<sequence>MELPTTDTSERDGEELPEGESPVQEISGNVDDVTANRKAEEFDWSQPVSSKLGGDSAADFDWSQPLASDLGGGSVDEFDWSKPVSSKLGGGGDSGDFSNGLDWSQPVSDKLGGMGLGSINGLDLNESSLSKGSYDIDNNSEKENSASNAKQNGKSVAPKSKETRHLDVVAQQMKFSAMLKLLINELHGLPSSCEIADEDLRPFFFKWLEKELEVLHKMSDYGSVAEESDDEEEDTVEINIESGDELQEGSAADKNYIALKIDRSAKHIQWLKKNQKLLTILLNYCSLHGASGGDLAAMNMELLLLLHEVEQMHSLVSPLYVPSAGPSVPPLILASVSAYSFLASPLGFLQSLTQDILRFVFSLPGPPSPSHPIRLANVLHNLTGTLSDCIYQSLTGMTQEKGAMSGSNACKRKTSLSEQALAVNRKGGKGGGSTDSNKTAKPTSAPSKWPGVRLLLSLLATEHRDNSSKLRILLGEACVAVYLSLLALAWSNSQPNQLYRLVVNSLKSGMWGMVFGGGLRSALRQSGGSVTDAKKNPRSPDGRGRGQPGDRWQGARQRWNFKLLGQSLTETMSQWLTSDVKPVYVEQFVPPRSTLMEYFISKPPHVGEKGVKQYDSEDDGSDSEDDEFYESDAESDHDYFSSKRKKKTEPRDHFDHESYGWCLMNYTIGKLVLHNLQAFLPDVGFELTDLPSLSPQLHAALKMVERWTQTFHDKLESFLGPPPDFISQFPVSQDGFPRGGRALMRYKALMDPQNTPFRSTRHSAEPVKRLWRTLVHQEAIQEIFIHNIFKRDMASSQEVDRIDSVLDAKPVKVLYKDPEGINTFCINKANPNCIAVGSLKDIDEVDISRVLSPEPLLWADDEAEREQSDAQRRSDEQDFSQAGGVSPQKTTPGGQSLHSGTVLFRRAVHGVKRMDSHPHLPYYISGSQDGSIRMWEFGHAQEITSHRTSGSYQRVTRARFSPHGNKLGISDASGQLLLWQVSSTTTSADPFQTLKCHNKLTNDFEFVGSSSFIATAGHSSDGSNVCLWDTLVPQHSSLVHAFICHENGAPCLAYVPGQQLLISGGRKGNISHDAPVKSIVVDENEEFFISGSEDGDIKVWGLSVHEELECYPKEHSKGAYLLKYGTQGVSHMCLHNDQLFSCGGDGTVKWRQLTVRETIVNSKLP</sequence>
<feature type="region of interest" description="Disordered" evidence="2">
    <location>
        <begin position="609"/>
        <end position="652"/>
    </location>
</feature>
<evidence type="ECO:0000256" key="1">
    <source>
        <dbReference type="PROSITE-ProRule" id="PRU00221"/>
    </source>
</evidence>
<evidence type="ECO:0000313" key="4">
    <source>
        <dbReference type="Proteomes" id="UP001163046"/>
    </source>
</evidence>
<dbReference type="PROSITE" id="PS50294">
    <property type="entry name" value="WD_REPEATS_REGION"/>
    <property type="match status" value="1"/>
</dbReference>
<keyword evidence="1" id="KW-0853">WD repeat</keyword>
<feature type="region of interest" description="Disordered" evidence="2">
    <location>
        <begin position="858"/>
        <end position="899"/>
    </location>
</feature>
<dbReference type="InterPro" id="IPR052208">
    <property type="entry name" value="DmX-like/RAVE_component"/>
</dbReference>
<feature type="repeat" description="WD" evidence="1">
    <location>
        <begin position="922"/>
        <end position="945"/>
    </location>
</feature>
<feature type="region of interest" description="Disordered" evidence="2">
    <location>
        <begin position="423"/>
        <end position="446"/>
    </location>
</feature>
<dbReference type="SUPFAM" id="SSF50978">
    <property type="entry name" value="WD40 repeat-like"/>
    <property type="match status" value="1"/>
</dbReference>
<feature type="compositionally biased region" description="Polar residues" evidence="2">
    <location>
        <begin position="887"/>
        <end position="899"/>
    </location>
</feature>
<dbReference type="InterPro" id="IPR001680">
    <property type="entry name" value="WD40_rpt"/>
</dbReference>
<dbReference type="GO" id="GO:0043291">
    <property type="term" value="C:RAVE complex"/>
    <property type="evidence" value="ECO:0007669"/>
    <property type="project" value="TreeGrafter"/>
</dbReference>
<feature type="compositionally biased region" description="Basic and acidic residues" evidence="2">
    <location>
        <begin position="532"/>
        <end position="544"/>
    </location>
</feature>
<keyword evidence="4" id="KW-1185">Reference proteome</keyword>
<reference evidence="3" key="1">
    <citation type="submission" date="2023-01" db="EMBL/GenBank/DDBJ databases">
        <title>Genome assembly of the deep-sea coral Lophelia pertusa.</title>
        <authorList>
            <person name="Herrera S."/>
            <person name="Cordes E."/>
        </authorList>
    </citation>
    <scope>NUCLEOTIDE SEQUENCE</scope>
    <source>
        <strain evidence="3">USNM1676648</strain>
        <tissue evidence="3">Polyp</tissue>
    </source>
</reference>
<evidence type="ECO:0000313" key="3">
    <source>
        <dbReference type="EMBL" id="KAJ7385421.1"/>
    </source>
</evidence>
<evidence type="ECO:0000256" key="2">
    <source>
        <dbReference type="SAM" id="MobiDB-lite"/>
    </source>
</evidence>
<dbReference type="GO" id="GO:0007035">
    <property type="term" value="P:vacuolar acidification"/>
    <property type="evidence" value="ECO:0007669"/>
    <property type="project" value="TreeGrafter"/>
</dbReference>
<name>A0A9X0D3Q5_9CNID</name>
<feature type="compositionally biased region" description="Polar residues" evidence="2">
    <location>
        <begin position="434"/>
        <end position="446"/>
    </location>
</feature>
<feature type="region of interest" description="Disordered" evidence="2">
    <location>
        <begin position="525"/>
        <end position="552"/>
    </location>
</feature>
<organism evidence="3 4">
    <name type="scientific">Desmophyllum pertusum</name>
    <dbReference type="NCBI Taxonomy" id="174260"/>
    <lineage>
        <taxon>Eukaryota</taxon>
        <taxon>Metazoa</taxon>
        <taxon>Cnidaria</taxon>
        <taxon>Anthozoa</taxon>
        <taxon>Hexacorallia</taxon>
        <taxon>Scleractinia</taxon>
        <taxon>Caryophylliina</taxon>
        <taxon>Caryophylliidae</taxon>
        <taxon>Desmophyllum</taxon>
    </lineage>
</organism>
<comment type="caution">
    <text evidence="3">The sequence shown here is derived from an EMBL/GenBank/DDBJ whole genome shotgun (WGS) entry which is preliminary data.</text>
</comment>
<gene>
    <name evidence="3" type="primary">DMXL1</name>
    <name evidence="3" type="ORF">OS493_016505</name>
</gene>
<dbReference type="Pfam" id="PF00400">
    <property type="entry name" value="WD40"/>
    <property type="match status" value="2"/>
</dbReference>
<dbReference type="PANTHER" id="PTHR13950">
    <property type="entry name" value="RABCONNECTIN-RELATED"/>
    <property type="match status" value="1"/>
</dbReference>
<accession>A0A9X0D3Q5</accession>
<dbReference type="PANTHER" id="PTHR13950:SF9">
    <property type="entry name" value="RABCONNECTIN-3A"/>
    <property type="match status" value="1"/>
</dbReference>
<protein>
    <submittedName>
        <fullName evidence="3">DmX-like protein 1</fullName>
    </submittedName>
</protein>
<dbReference type="OrthoDB" id="342131at2759"/>
<dbReference type="InterPro" id="IPR036322">
    <property type="entry name" value="WD40_repeat_dom_sf"/>
</dbReference>